<reference evidence="1 2" key="1">
    <citation type="submission" date="2018-03" db="EMBL/GenBank/DDBJ databases">
        <title>Genomic Encyclopedia of Archaeal and Bacterial Type Strains, Phase II (KMG-II): from individual species to whole genera.</title>
        <authorList>
            <person name="Goeker M."/>
        </authorList>
    </citation>
    <scope>NUCLEOTIDE SEQUENCE [LARGE SCALE GENOMIC DNA]</scope>
    <source>
        <strain evidence="1 2">DSM 100214</strain>
    </source>
</reference>
<gene>
    <name evidence="1" type="ORF">CLV62_11326</name>
</gene>
<evidence type="ECO:0000313" key="1">
    <source>
        <dbReference type="EMBL" id="PXV63539.1"/>
    </source>
</evidence>
<sequence length="80" mass="9308">MLLTRKGYILFHNKASIIRETYKALTHLFIISNIIKNANLIKETQIVALHFSISLKKIKLDHFNSFKSAFCKIFPPKSFL</sequence>
<organism evidence="1 2">
    <name type="scientific">Dysgonomonas alginatilytica</name>
    <dbReference type="NCBI Taxonomy" id="1605892"/>
    <lineage>
        <taxon>Bacteria</taxon>
        <taxon>Pseudomonadati</taxon>
        <taxon>Bacteroidota</taxon>
        <taxon>Bacteroidia</taxon>
        <taxon>Bacteroidales</taxon>
        <taxon>Dysgonomonadaceae</taxon>
        <taxon>Dysgonomonas</taxon>
    </lineage>
</organism>
<dbReference type="AlphaFoldDB" id="A0A2V3PN03"/>
<evidence type="ECO:0000313" key="2">
    <source>
        <dbReference type="Proteomes" id="UP000247973"/>
    </source>
</evidence>
<dbReference type="EMBL" id="QICL01000013">
    <property type="protein sequence ID" value="PXV63539.1"/>
    <property type="molecule type" value="Genomic_DNA"/>
</dbReference>
<protein>
    <submittedName>
        <fullName evidence="1">Uncharacterized protein</fullName>
    </submittedName>
</protein>
<name>A0A2V3PN03_9BACT</name>
<keyword evidence="2" id="KW-1185">Reference proteome</keyword>
<comment type="caution">
    <text evidence="1">The sequence shown here is derived from an EMBL/GenBank/DDBJ whole genome shotgun (WGS) entry which is preliminary data.</text>
</comment>
<proteinExistence type="predicted"/>
<dbReference type="Proteomes" id="UP000247973">
    <property type="component" value="Unassembled WGS sequence"/>
</dbReference>
<accession>A0A2V3PN03</accession>